<dbReference type="EMBL" id="MCGG01000042">
    <property type="protein sequence ID" value="OEJ65967.1"/>
    <property type="molecule type" value="Genomic_DNA"/>
</dbReference>
<dbReference type="PROSITE" id="PS50112">
    <property type="entry name" value="PAS"/>
    <property type="match status" value="1"/>
</dbReference>
<feature type="transmembrane region" description="Helical" evidence="3">
    <location>
        <begin position="20"/>
        <end position="44"/>
    </location>
</feature>
<dbReference type="SUPFAM" id="SSF55785">
    <property type="entry name" value="PYP-like sensor domain (PAS domain)"/>
    <property type="match status" value="1"/>
</dbReference>
<sequence length="557" mass="63388">MRIMSRIPNPFASRWSYISIAAAVLILTTSAGALYIGSSAMGLFGDMRKTWQNFDQVSEIKITYLTQMHRYLGYSGMAQHLNDYLLHGKEHLLDILDIDLDQAKNAVDSYGLLDVNEDEKAALHILRTLIQKSRVQIQDIPKLRERGLSPSEIDKKIDLFPQAATAALDQLRMSWRQQAQITKQTMDDNAMAAEKLVHMSWAFIPVMVLFGITIFWLVNKLCRQVSAYENEKVALEKSERKFRDMAANVPGVIFQWYERSGGERGYLYVSPRCQELYGVSPAELQRNWNALSIHPDDKKRYMKTVDEAFKKRAEWSFEGRFLTPGGEEKWWRGISKPMPGNDEITVHNGVIIDISLQKKMEEELRSLATLDGLTGAYNRRHFLYKAATEVPRSQRYEHPLTVLMIDLDLFKQVNDTYGHGGGDEVLRRFVEIVRKSLRGPDVLGRIGGEEFALMLPETNIAGAITLAERMRTDLQNTAIPWDKRTIKVTASIGIAMLNKADKDIHDILARADRALYNAKAAGRNCVMYCEEPIELQAQATTERLEFASPTPRPLDVN</sequence>
<dbReference type="AlphaFoldDB" id="A0A1E5Q5S1"/>
<keyword evidence="3" id="KW-0812">Transmembrane</keyword>
<dbReference type="CDD" id="cd01949">
    <property type="entry name" value="GGDEF"/>
    <property type="match status" value="1"/>
</dbReference>
<evidence type="ECO:0000259" key="5">
    <source>
        <dbReference type="PROSITE" id="PS50887"/>
    </source>
</evidence>
<dbReference type="SUPFAM" id="SSF55073">
    <property type="entry name" value="Nucleotide cyclase"/>
    <property type="match status" value="1"/>
</dbReference>
<feature type="domain" description="GGDEF" evidence="5">
    <location>
        <begin position="398"/>
        <end position="531"/>
    </location>
</feature>
<evidence type="ECO:0000256" key="3">
    <source>
        <dbReference type="SAM" id="Phobius"/>
    </source>
</evidence>
<dbReference type="Proteomes" id="UP000095347">
    <property type="component" value="Unassembled WGS sequence"/>
</dbReference>
<dbReference type="OrthoDB" id="9812260at2"/>
<organism evidence="6 7">
    <name type="scientific">Magnetovibrio blakemorei</name>
    <dbReference type="NCBI Taxonomy" id="28181"/>
    <lineage>
        <taxon>Bacteria</taxon>
        <taxon>Pseudomonadati</taxon>
        <taxon>Pseudomonadota</taxon>
        <taxon>Alphaproteobacteria</taxon>
        <taxon>Rhodospirillales</taxon>
        <taxon>Magnetovibrionaceae</taxon>
        <taxon>Magnetovibrio</taxon>
    </lineage>
</organism>
<dbReference type="STRING" id="28181.BEN30_13290"/>
<dbReference type="InterPro" id="IPR013655">
    <property type="entry name" value="PAS_fold_3"/>
</dbReference>
<dbReference type="EC" id="2.7.7.65" evidence="1"/>
<keyword evidence="3" id="KW-1133">Transmembrane helix</keyword>
<reference evidence="7" key="1">
    <citation type="submission" date="2016-07" db="EMBL/GenBank/DDBJ databases">
        <authorList>
            <person name="Florea S."/>
            <person name="Webb J.S."/>
            <person name="Jaromczyk J."/>
            <person name="Schardl C.L."/>
        </authorList>
    </citation>
    <scope>NUCLEOTIDE SEQUENCE [LARGE SCALE GENOMIC DNA]</scope>
    <source>
        <strain evidence="7">MV-1</strain>
    </source>
</reference>
<feature type="transmembrane region" description="Helical" evidence="3">
    <location>
        <begin position="196"/>
        <end position="218"/>
    </location>
</feature>
<dbReference type="PANTHER" id="PTHR45138:SF9">
    <property type="entry name" value="DIGUANYLATE CYCLASE DGCM-RELATED"/>
    <property type="match status" value="1"/>
</dbReference>
<dbReference type="Pfam" id="PF08447">
    <property type="entry name" value="PAS_3"/>
    <property type="match status" value="1"/>
</dbReference>
<keyword evidence="3" id="KW-0472">Membrane</keyword>
<evidence type="ECO:0000313" key="6">
    <source>
        <dbReference type="EMBL" id="OEJ65967.1"/>
    </source>
</evidence>
<dbReference type="NCBIfam" id="TIGR00254">
    <property type="entry name" value="GGDEF"/>
    <property type="match status" value="1"/>
</dbReference>
<evidence type="ECO:0000259" key="4">
    <source>
        <dbReference type="PROSITE" id="PS50112"/>
    </source>
</evidence>
<dbReference type="InterPro" id="IPR029787">
    <property type="entry name" value="Nucleotide_cyclase"/>
</dbReference>
<dbReference type="InterPro" id="IPR050469">
    <property type="entry name" value="Diguanylate_Cyclase"/>
</dbReference>
<dbReference type="CDD" id="cd00130">
    <property type="entry name" value="PAS"/>
    <property type="match status" value="1"/>
</dbReference>
<dbReference type="InterPro" id="IPR035965">
    <property type="entry name" value="PAS-like_dom_sf"/>
</dbReference>
<dbReference type="NCBIfam" id="TIGR00229">
    <property type="entry name" value="sensory_box"/>
    <property type="match status" value="1"/>
</dbReference>
<dbReference type="Pfam" id="PF00990">
    <property type="entry name" value="GGDEF"/>
    <property type="match status" value="1"/>
</dbReference>
<dbReference type="SMART" id="SM00267">
    <property type="entry name" value="GGDEF"/>
    <property type="match status" value="1"/>
</dbReference>
<evidence type="ECO:0000256" key="1">
    <source>
        <dbReference type="ARBA" id="ARBA00012528"/>
    </source>
</evidence>
<dbReference type="Gene3D" id="3.30.450.20">
    <property type="entry name" value="PAS domain"/>
    <property type="match status" value="1"/>
</dbReference>
<gene>
    <name evidence="6" type="ORF">BEN30_13290</name>
</gene>
<evidence type="ECO:0000256" key="2">
    <source>
        <dbReference type="ARBA" id="ARBA00034247"/>
    </source>
</evidence>
<dbReference type="InterPro" id="IPR043128">
    <property type="entry name" value="Rev_trsase/Diguanyl_cyclase"/>
</dbReference>
<feature type="domain" description="PAS" evidence="4">
    <location>
        <begin position="238"/>
        <end position="312"/>
    </location>
</feature>
<evidence type="ECO:0000313" key="7">
    <source>
        <dbReference type="Proteomes" id="UP000095347"/>
    </source>
</evidence>
<name>A0A1E5Q5S1_9PROT</name>
<dbReference type="PROSITE" id="PS50887">
    <property type="entry name" value="GGDEF"/>
    <property type="match status" value="1"/>
</dbReference>
<dbReference type="InterPro" id="IPR000160">
    <property type="entry name" value="GGDEF_dom"/>
</dbReference>
<dbReference type="PANTHER" id="PTHR45138">
    <property type="entry name" value="REGULATORY COMPONENTS OF SENSORY TRANSDUCTION SYSTEM"/>
    <property type="match status" value="1"/>
</dbReference>
<accession>A0A1E5Q5S1</accession>
<dbReference type="InterPro" id="IPR000014">
    <property type="entry name" value="PAS"/>
</dbReference>
<comment type="caution">
    <text evidence="6">The sequence shown here is derived from an EMBL/GenBank/DDBJ whole genome shotgun (WGS) entry which is preliminary data.</text>
</comment>
<keyword evidence="7" id="KW-1185">Reference proteome</keyword>
<proteinExistence type="predicted"/>
<dbReference type="GO" id="GO:0052621">
    <property type="term" value="F:diguanylate cyclase activity"/>
    <property type="evidence" value="ECO:0007669"/>
    <property type="project" value="UniProtKB-EC"/>
</dbReference>
<dbReference type="Gene3D" id="3.30.70.270">
    <property type="match status" value="1"/>
</dbReference>
<protein>
    <recommendedName>
        <fullName evidence="1">diguanylate cyclase</fullName>
        <ecNumber evidence="1">2.7.7.65</ecNumber>
    </recommendedName>
</protein>
<comment type="catalytic activity">
    <reaction evidence="2">
        <text>2 GTP = 3',3'-c-di-GMP + 2 diphosphate</text>
        <dbReference type="Rhea" id="RHEA:24898"/>
        <dbReference type="ChEBI" id="CHEBI:33019"/>
        <dbReference type="ChEBI" id="CHEBI:37565"/>
        <dbReference type="ChEBI" id="CHEBI:58805"/>
        <dbReference type="EC" id="2.7.7.65"/>
    </reaction>
</comment>
<dbReference type="FunFam" id="3.30.70.270:FF:000001">
    <property type="entry name" value="Diguanylate cyclase domain protein"/>
    <property type="match status" value="1"/>
</dbReference>